<dbReference type="GO" id="GO:0022857">
    <property type="term" value="F:transmembrane transporter activity"/>
    <property type="evidence" value="ECO:0007669"/>
    <property type="project" value="UniProtKB-UniRule"/>
</dbReference>
<evidence type="ECO:0000256" key="1">
    <source>
        <dbReference type="ARBA" id="ARBA00004429"/>
    </source>
</evidence>
<keyword evidence="12" id="KW-1185">Reference proteome</keyword>
<dbReference type="PANTHER" id="PTHR35011:SF4">
    <property type="entry name" value="SLL1102 PROTEIN"/>
    <property type="match status" value="1"/>
</dbReference>
<keyword evidence="6 9" id="KW-1133">Transmembrane helix</keyword>
<dbReference type="InterPro" id="IPR007387">
    <property type="entry name" value="TRAP_DctQ"/>
</dbReference>
<dbReference type="AlphaFoldDB" id="A0A975YKK6"/>
<gene>
    <name evidence="11" type="ORF">KO353_06395</name>
</gene>
<comment type="subcellular location">
    <subcellularLocation>
        <location evidence="1 9">Cell inner membrane</location>
        <topology evidence="1 9">Multi-pass membrane protein</topology>
    </subcellularLocation>
</comment>
<evidence type="ECO:0000256" key="2">
    <source>
        <dbReference type="ARBA" id="ARBA00022448"/>
    </source>
</evidence>
<evidence type="ECO:0000256" key="6">
    <source>
        <dbReference type="ARBA" id="ARBA00022989"/>
    </source>
</evidence>
<keyword evidence="7 9" id="KW-0472">Membrane</keyword>
<dbReference type="GO" id="GO:0005886">
    <property type="term" value="C:plasma membrane"/>
    <property type="evidence" value="ECO:0007669"/>
    <property type="project" value="UniProtKB-SubCell"/>
</dbReference>
<sequence>MSALRGFVRAVDWVNERFGRLVALLVLVLVGLVVMEVVLRYVFAAPTVWGTELITFLFAGMIMLGGGYTLLLRDHVNVDILHGRLSPRGRAIADCLTAGFALLYCGVLFHYTASVALEALATGRTTGTDWNPPLFPVMLSLPVGAALLFLQALAKLVRDLHLALTGRVLAP</sequence>
<keyword evidence="5 9" id="KW-0812">Transmembrane</keyword>
<reference evidence="11" key="1">
    <citation type="submission" date="2021-06" db="EMBL/GenBank/DDBJ databases">
        <title>Elioraea tepida, sp. nov., a moderately thermophilic aerobic anoxygenic phototrophic bacterium isolated from an alkaline siliceous hot spring mat community in Yellowstone National Park, WY, USA.</title>
        <authorList>
            <person name="Saini M.K."/>
            <person name="Yoshida S."/>
            <person name="Sebastian A."/>
            <person name="Hirose S."/>
            <person name="Hara E."/>
            <person name="Tamaki H."/>
            <person name="Soulier N.T."/>
            <person name="Albert I."/>
            <person name="Hanada S."/>
            <person name="Bryant D.A."/>
            <person name="Tank M."/>
        </authorList>
    </citation>
    <scope>NUCLEOTIDE SEQUENCE</scope>
    <source>
        <strain evidence="11">MS-P2</strain>
    </source>
</reference>
<accession>A0A975YKK6</accession>
<keyword evidence="2 9" id="KW-0813">Transport</keyword>
<feature type="transmembrane region" description="Helical" evidence="9">
    <location>
        <begin position="21"/>
        <end position="43"/>
    </location>
</feature>
<evidence type="ECO:0000256" key="3">
    <source>
        <dbReference type="ARBA" id="ARBA00022475"/>
    </source>
</evidence>
<comment type="function">
    <text evidence="9">Part of the tripartite ATP-independent periplasmic (TRAP) transport system.</text>
</comment>
<feature type="transmembrane region" description="Helical" evidence="9">
    <location>
        <begin position="49"/>
        <end position="71"/>
    </location>
</feature>
<evidence type="ECO:0000256" key="4">
    <source>
        <dbReference type="ARBA" id="ARBA00022519"/>
    </source>
</evidence>
<evidence type="ECO:0000256" key="7">
    <source>
        <dbReference type="ARBA" id="ARBA00023136"/>
    </source>
</evidence>
<protein>
    <recommendedName>
        <fullName evidence="9">TRAP transporter small permease protein</fullName>
    </recommendedName>
</protein>
<feature type="domain" description="Tripartite ATP-independent periplasmic transporters DctQ component" evidence="10">
    <location>
        <begin position="29"/>
        <end position="160"/>
    </location>
</feature>
<dbReference type="PANTHER" id="PTHR35011">
    <property type="entry name" value="2,3-DIKETO-L-GULONATE TRAP TRANSPORTER SMALL PERMEASE PROTEIN YIAM"/>
    <property type="match status" value="1"/>
</dbReference>
<comment type="similarity">
    <text evidence="8 9">Belongs to the TRAP transporter small permease family.</text>
</comment>
<feature type="transmembrane region" description="Helical" evidence="9">
    <location>
        <begin position="91"/>
        <end position="113"/>
    </location>
</feature>
<feature type="transmembrane region" description="Helical" evidence="9">
    <location>
        <begin position="133"/>
        <end position="154"/>
    </location>
</feature>
<keyword evidence="3" id="KW-1003">Cell membrane</keyword>
<evidence type="ECO:0000256" key="9">
    <source>
        <dbReference type="RuleBase" id="RU369079"/>
    </source>
</evidence>
<dbReference type="Proteomes" id="UP000694001">
    <property type="component" value="Chromosome"/>
</dbReference>
<evidence type="ECO:0000259" key="10">
    <source>
        <dbReference type="Pfam" id="PF04290"/>
    </source>
</evidence>
<dbReference type="RefSeq" id="WP_218286878.1">
    <property type="nucleotide sequence ID" value="NZ_CP076448.1"/>
</dbReference>
<keyword evidence="4 9" id="KW-0997">Cell inner membrane</keyword>
<name>A0A975YKK6_9PROT</name>
<dbReference type="Pfam" id="PF04290">
    <property type="entry name" value="DctQ"/>
    <property type="match status" value="1"/>
</dbReference>
<comment type="subunit">
    <text evidence="9">The complex comprises the extracytoplasmic solute receptor protein and the two transmembrane proteins.</text>
</comment>
<evidence type="ECO:0000313" key="11">
    <source>
        <dbReference type="EMBL" id="QXM25826.1"/>
    </source>
</evidence>
<dbReference type="InterPro" id="IPR055348">
    <property type="entry name" value="DctQ"/>
</dbReference>
<evidence type="ECO:0000256" key="8">
    <source>
        <dbReference type="ARBA" id="ARBA00038436"/>
    </source>
</evidence>
<dbReference type="EMBL" id="CP076448">
    <property type="protein sequence ID" value="QXM25826.1"/>
    <property type="molecule type" value="Genomic_DNA"/>
</dbReference>
<organism evidence="11 12">
    <name type="scientific">Elioraea tepida</name>
    <dbReference type="NCBI Taxonomy" id="2843330"/>
    <lineage>
        <taxon>Bacteria</taxon>
        <taxon>Pseudomonadati</taxon>
        <taxon>Pseudomonadota</taxon>
        <taxon>Alphaproteobacteria</taxon>
        <taxon>Acetobacterales</taxon>
        <taxon>Elioraeaceae</taxon>
        <taxon>Elioraea</taxon>
    </lineage>
</organism>
<dbReference type="KEGG" id="elio:KO353_06395"/>
<proteinExistence type="inferred from homology"/>
<evidence type="ECO:0000313" key="12">
    <source>
        <dbReference type="Proteomes" id="UP000694001"/>
    </source>
</evidence>
<evidence type="ECO:0000256" key="5">
    <source>
        <dbReference type="ARBA" id="ARBA00022692"/>
    </source>
</evidence>